<evidence type="ECO:0000313" key="2">
    <source>
        <dbReference type="EMBL" id="KAK4327950.1"/>
    </source>
</evidence>
<sequence length="269" mass="31066">MSTSESLKQGSRSRHKRSWWRHLLLLLWKSLLLRRKHWLITLLEILLPTALFSVILFLRLLPNSALVPKHRDQTIFKPVDELTQKIFVCNNYALWDNQTESCRSNLRRTTLKVFYGPPGQFTERVMSDINAALHFKDEDTILVDSLEQMDNIITQSYYAVNTTNTLPPYYIGLFFDTLDDPHRVPWNLTYNLGISGSWQTGAVYPFTQIAGPNTNNTAKYYEQGFTLIQSLVDRSYISQLTGNTSFLDDYEVSQTNQEAEGGHNVVSYD</sequence>
<keyword evidence="1" id="KW-1133">Transmembrane helix</keyword>
<proteinExistence type="predicted"/>
<protein>
    <submittedName>
        <fullName evidence="2">Uncharacterized protein</fullName>
    </submittedName>
</protein>
<keyword evidence="1" id="KW-0472">Membrane</keyword>
<gene>
    <name evidence="2" type="ORF">Pmani_001611</name>
</gene>
<keyword evidence="1" id="KW-0812">Transmembrane</keyword>
<reference evidence="2" key="1">
    <citation type="submission" date="2023-11" db="EMBL/GenBank/DDBJ databases">
        <title>Genome assemblies of two species of porcelain crab, Petrolisthes cinctipes and Petrolisthes manimaculis (Anomura: Porcellanidae).</title>
        <authorList>
            <person name="Angst P."/>
        </authorList>
    </citation>
    <scope>NUCLEOTIDE SEQUENCE</scope>
    <source>
        <strain evidence="2">PB745_02</strain>
        <tissue evidence="2">Gill</tissue>
    </source>
</reference>
<name>A0AAE1URE0_9EUCA</name>
<accession>A0AAE1URE0</accession>
<dbReference type="EMBL" id="JAWZYT010000108">
    <property type="protein sequence ID" value="KAK4327950.1"/>
    <property type="molecule type" value="Genomic_DNA"/>
</dbReference>
<comment type="caution">
    <text evidence="2">The sequence shown here is derived from an EMBL/GenBank/DDBJ whole genome shotgun (WGS) entry which is preliminary data.</text>
</comment>
<feature type="transmembrane region" description="Helical" evidence="1">
    <location>
        <begin position="38"/>
        <end position="61"/>
    </location>
</feature>
<dbReference type="AlphaFoldDB" id="A0AAE1URE0"/>
<evidence type="ECO:0000313" key="3">
    <source>
        <dbReference type="Proteomes" id="UP001292094"/>
    </source>
</evidence>
<dbReference type="Proteomes" id="UP001292094">
    <property type="component" value="Unassembled WGS sequence"/>
</dbReference>
<keyword evidence="3" id="KW-1185">Reference proteome</keyword>
<organism evidence="2 3">
    <name type="scientific">Petrolisthes manimaculis</name>
    <dbReference type="NCBI Taxonomy" id="1843537"/>
    <lineage>
        <taxon>Eukaryota</taxon>
        <taxon>Metazoa</taxon>
        <taxon>Ecdysozoa</taxon>
        <taxon>Arthropoda</taxon>
        <taxon>Crustacea</taxon>
        <taxon>Multicrustacea</taxon>
        <taxon>Malacostraca</taxon>
        <taxon>Eumalacostraca</taxon>
        <taxon>Eucarida</taxon>
        <taxon>Decapoda</taxon>
        <taxon>Pleocyemata</taxon>
        <taxon>Anomura</taxon>
        <taxon>Galatheoidea</taxon>
        <taxon>Porcellanidae</taxon>
        <taxon>Petrolisthes</taxon>
    </lineage>
</organism>
<evidence type="ECO:0000256" key="1">
    <source>
        <dbReference type="SAM" id="Phobius"/>
    </source>
</evidence>